<dbReference type="Gene3D" id="3.30.1230.10">
    <property type="entry name" value="YlxR-like"/>
    <property type="match status" value="1"/>
</dbReference>
<dbReference type="RefSeq" id="WP_003866750.1">
    <property type="nucleotide sequence ID" value="NZ_FNBS01000007.1"/>
</dbReference>
<dbReference type="InterPro" id="IPR037465">
    <property type="entry name" value="YlxR"/>
</dbReference>
<proteinExistence type="predicted"/>
<accession>A0A1G7JK69</accession>
<dbReference type="InterPro" id="IPR007393">
    <property type="entry name" value="YlxR_dom"/>
</dbReference>
<dbReference type="InterPro" id="IPR035931">
    <property type="entry name" value="YlxR-like_sf"/>
</dbReference>
<reference evidence="1 2" key="1">
    <citation type="submission" date="2016-10" db="EMBL/GenBank/DDBJ databases">
        <authorList>
            <person name="de Groot N.N."/>
        </authorList>
    </citation>
    <scope>NUCLEOTIDE SEQUENCE [LARGE SCALE GENOMIC DNA]</scope>
    <source>
        <strain evidence="1 2">DSM 569</strain>
    </source>
</reference>
<evidence type="ECO:0000313" key="2">
    <source>
        <dbReference type="Proteomes" id="UP000183404"/>
    </source>
</evidence>
<dbReference type="CDD" id="cd00279">
    <property type="entry name" value="YlxR"/>
    <property type="match status" value="1"/>
</dbReference>
<sequence>MKTKKVPMRMCLGCQQMKPKKELIRIVRRAKDSVVQVDLTGKVPGRGCYICKDINCLEKAFKNKRLEKALEVPISDEIYEQLKREIEDEE</sequence>
<name>A0A1G7JK69_THETY</name>
<gene>
    <name evidence="1" type="ORF">SAMN04244560_00474</name>
</gene>
<evidence type="ECO:0000313" key="1">
    <source>
        <dbReference type="EMBL" id="SDF25184.1"/>
    </source>
</evidence>
<dbReference type="PANTHER" id="PTHR34215">
    <property type="entry name" value="BLL0784 PROTEIN"/>
    <property type="match status" value="1"/>
</dbReference>
<protein>
    <submittedName>
        <fullName evidence="1">Uncharacterized protein</fullName>
    </submittedName>
</protein>
<dbReference type="NCBIfam" id="NF047356">
    <property type="entry name" value="RNA_bind_RnpM"/>
    <property type="match status" value="1"/>
</dbReference>
<dbReference type="PANTHER" id="PTHR34215:SF1">
    <property type="entry name" value="YLXR DOMAIN-CONTAINING PROTEIN"/>
    <property type="match status" value="1"/>
</dbReference>
<dbReference type="SUPFAM" id="SSF64376">
    <property type="entry name" value="YlxR-like"/>
    <property type="match status" value="1"/>
</dbReference>
<dbReference type="EMBL" id="FNBS01000007">
    <property type="protein sequence ID" value="SDF25184.1"/>
    <property type="molecule type" value="Genomic_DNA"/>
</dbReference>
<dbReference type="Proteomes" id="UP000183404">
    <property type="component" value="Unassembled WGS sequence"/>
</dbReference>
<dbReference type="Pfam" id="PF04296">
    <property type="entry name" value="YlxR"/>
    <property type="match status" value="1"/>
</dbReference>
<organism evidence="1 2">
    <name type="scientific">Thermoanaerobacter thermohydrosulfuricus</name>
    <name type="common">Clostridium thermohydrosulfuricum</name>
    <dbReference type="NCBI Taxonomy" id="1516"/>
    <lineage>
        <taxon>Bacteria</taxon>
        <taxon>Bacillati</taxon>
        <taxon>Bacillota</taxon>
        <taxon>Clostridia</taxon>
        <taxon>Thermoanaerobacterales</taxon>
        <taxon>Thermoanaerobacteraceae</taxon>
        <taxon>Thermoanaerobacter</taxon>
    </lineage>
</organism>
<dbReference type="AlphaFoldDB" id="A0A1G7JK69"/>